<accession>A0A445KTK8</accession>
<comment type="caution">
    <text evidence="2">The sequence shown here is derived from an EMBL/GenBank/DDBJ whole genome shotgun (WGS) entry which is preliminary data.</text>
</comment>
<evidence type="ECO:0000256" key="1">
    <source>
        <dbReference type="SAM" id="MobiDB-lite"/>
    </source>
</evidence>
<organism evidence="2 3">
    <name type="scientific">Glycine soja</name>
    <name type="common">Wild soybean</name>
    <dbReference type="NCBI Taxonomy" id="3848"/>
    <lineage>
        <taxon>Eukaryota</taxon>
        <taxon>Viridiplantae</taxon>
        <taxon>Streptophyta</taxon>
        <taxon>Embryophyta</taxon>
        <taxon>Tracheophyta</taxon>
        <taxon>Spermatophyta</taxon>
        <taxon>Magnoliopsida</taxon>
        <taxon>eudicotyledons</taxon>
        <taxon>Gunneridae</taxon>
        <taxon>Pentapetalae</taxon>
        <taxon>rosids</taxon>
        <taxon>fabids</taxon>
        <taxon>Fabales</taxon>
        <taxon>Fabaceae</taxon>
        <taxon>Papilionoideae</taxon>
        <taxon>50 kb inversion clade</taxon>
        <taxon>NPAAA clade</taxon>
        <taxon>indigoferoid/millettioid clade</taxon>
        <taxon>Phaseoleae</taxon>
        <taxon>Glycine</taxon>
        <taxon>Glycine subgen. Soja</taxon>
    </lineage>
</organism>
<sequence length="229" mass="25544">MNPKLCLFGPTIGSFLLIKLKDQAGRPRHALIDYGKRKGKEDVLSLSLNWHWNSTLLFLCRRTSSFRKMLENLQAPPSTTESAPVVKRYAPPNQRNRSANRRKSSDRLDRTNSVGNDLEKNQVASSRSVHIPDHEDAGSSNLLNENHYSRFIALEGCSCSAAAQLLNDRWTAAIQSYNNPKDSSEKPVMYSSGTSVWTAATSASSSVSQRDFLGELRRQMHSANPSFTT</sequence>
<dbReference type="PANTHER" id="PTHR36032">
    <property type="entry name" value="PHOSPHOPANTOTHENATE--CYSTEINE LIGASE 2"/>
    <property type="match status" value="1"/>
</dbReference>
<dbReference type="Gramene" id="XM_028371418.1">
    <property type="protein sequence ID" value="XP_028227219.1"/>
    <property type="gene ID" value="LOC114408384"/>
</dbReference>
<protein>
    <submittedName>
        <fullName evidence="2">Uncharacterized protein</fullName>
    </submittedName>
</protein>
<proteinExistence type="predicted"/>
<feature type="region of interest" description="Disordered" evidence="1">
    <location>
        <begin position="74"/>
        <end position="133"/>
    </location>
</feature>
<evidence type="ECO:0000313" key="3">
    <source>
        <dbReference type="Proteomes" id="UP000289340"/>
    </source>
</evidence>
<name>A0A445KTK8_GLYSO</name>
<evidence type="ECO:0000313" key="2">
    <source>
        <dbReference type="EMBL" id="RZC14324.1"/>
    </source>
</evidence>
<dbReference type="EMBL" id="QZWG01000004">
    <property type="protein sequence ID" value="RZC14324.1"/>
    <property type="molecule type" value="Genomic_DNA"/>
</dbReference>
<dbReference type="PANTHER" id="PTHR36032:SF1">
    <property type="entry name" value="PHOSPHOPANTOTHENATE--CYSTEINE LIGASE 2"/>
    <property type="match status" value="1"/>
</dbReference>
<dbReference type="AlphaFoldDB" id="A0A445KTK8"/>
<gene>
    <name evidence="2" type="ORF">D0Y65_008347</name>
</gene>
<reference evidence="2 3" key="1">
    <citation type="submission" date="2018-09" db="EMBL/GenBank/DDBJ databases">
        <title>A high-quality reference genome of wild soybean provides a powerful tool to mine soybean genomes.</title>
        <authorList>
            <person name="Xie M."/>
            <person name="Chung C.Y.L."/>
            <person name="Li M.-W."/>
            <person name="Wong F.-L."/>
            <person name="Chan T.-F."/>
            <person name="Lam H.-M."/>
        </authorList>
    </citation>
    <scope>NUCLEOTIDE SEQUENCE [LARGE SCALE GENOMIC DNA]</scope>
    <source>
        <strain evidence="3">cv. W05</strain>
        <tissue evidence="2">Hypocotyl of etiolated seedlings</tissue>
    </source>
</reference>
<keyword evidence="3" id="KW-1185">Reference proteome</keyword>
<dbReference type="Proteomes" id="UP000289340">
    <property type="component" value="Chromosome 4"/>
</dbReference>